<proteinExistence type="predicted"/>
<feature type="region of interest" description="Disordered" evidence="1">
    <location>
        <begin position="69"/>
        <end position="106"/>
    </location>
</feature>
<dbReference type="EMBL" id="AMZH03006715">
    <property type="protein sequence ID" value="RRT63118.1"/>
    <property type="molecule type" value="Genomic_DNA"/>
</dbReference>
<name>A0A426ZGN1_ENSVE</name>
<gene>
    <name evidence="2" type="ORF">B296_00000873</name>
</gene>
<evidence type="ECO:0000313" key="2">
    <source>
        <dbReference type="EMBL" id="RRT63118.1"/>
    </source>
</evidence>
<dbReference type="Proteomes" id="UP000287651">
    <property type="component" value="Unassembled WGS sequence"/>
</dbReference>
<reference evidence="2 3" key="1">
    <citation type="journal article" date="2014" name="Agronomy (Basel)">
        <title>A Draft Genome Sequence for Ensete ventricosum, the Drought-Tolerant Tree Against Hunger.</title>
        <authorList>
            <person name="Harrison J."/>
            <person name="Moore K.A."/>
            <person name="Paszkiewicz K."/>
            <person name="Jones T."/>
            <person name="Grant M."/>
            <person name="Ambacheew D."/>
            <person name="Muzemil S."/>
            <person name="Studholme D.J."/>
        </authorList>
    </citation>
    <scope>NUCLEOTIDE SEQUENCE [LARGE SCALE GENOMIC DNA]</scope>
</reference>
<dbReference type="AlphaFoldDB" id="A0A426ZGN1"/>
<organism evidence="2 3">
    <name type="scientific">Ensete ventricosum</name>
    <name type="common">Abyssinian banana</name>
    <name type="synonym">Musa ensete</name>
    <dbReference type="NCBI Taxonomy" id="4639"/>
    <lineage>
        <taxon>Eukaryota</taxon>
        <taxon>Viridiplantae</taxon>
        <taxon>Streptophyta</taxon>
        <taxon>Embryophyta</taxon>
        <taxon>Tracheophyta</taxon>
        <taxon>Spermatophyta</taxon>
        <taxon>Magnoliopsida</taxon>
        <taxon>Liliopsida</taxon>
        <taxon>Zingiberales</taxon>
        <taxon>Musaceae</taxon>
        <taxon>Ensete</taxon>
    </lineage>
</organism>
<comment type="caution">
    <text evidence="2">The sequence shown here is derived from an EMBL/GenBank/DDBJ whole genome shotgun (WGS) entry which is preliminary data.</text>
</comment>
<evidence type="ECO:0000256" key="1">
    <source>
        <dbReference type="SAM" id="MobiDB-lite"/>
    </source>
</evidence>
<sequence>MPKCTELYRHTRRHIDRRLREVCWKRKIQCRRRAGNAAMEVPLLVEADAAAVEHEEDCLVQDSSLMRRGRTRQPEVGGGTILRRRPLQQGNKRQLVQDARTTGRER</sequence>
<evidence type="ECO:0000313" key="3">
    <source>
        <dbReference type="Proteomes" id="UP000287651"/>
    </source>
</evidence>
<protein>
    <submittedName>
        <fullName evidence="2">Uncharacterized protein</fullName>
    </submittedName>
</protein>
<accession>A0A426ZGN1</accession>